<dbReference type="PANTHER" id="PTHR33571:SF14">
    <property type="entry name" value="PROTEIN ADENYLYLTRANSFERASE MJ0435-RELATED"/>
    <property type="match status" value="1"/>
</dbReference>
<feature type="domain" description="Polymerase beta nucleotidyltransferase" evidence="9">
    <location>
        <begin position="306"/>
        <end position="389"/>
    </location>
</feature>
<keyword evidence="6" id="KW-0067">ATP-binding</keyword>
<evidence type="ECO:0000259" key="9">
    <source>
        <dbReference type="Pfam" id="PF18765"/>
    </source>
</evidence>
<evidence type="ECO:0000256" key="3">
    <source>
        <dbReference type="ARBA" id="ARBA00022695"/>
    </source>
</evidence>
<dbReference type="EMBL" id="SAYA01000021">
    <property type="protein sequence ID" value="TXJ25291.1"/>
    <property type="molecule type" value="Genomic_DNA"/>
</dbReference>
<dbReference type="GO" id="GO:0016779">
    <property type="term" value="F:nucleotidyltransferase activity"/>
    <property type="evidence" value="ECO:0007669"/>
    <property type="project" value="UniProtKB-KW"/>
</dbReference>
<evidence type="ECO:0000256" key="6">
    <source>
        <dbReference type="ARBA" id="ARBA00022840"/>
    </source>
</evidence>
<keyword evidence="5" id="KW-0547">Nucleotide-binding</keyword>
<dbReference type="PANTHER" id="PTHR33571">
    <property type="entry name" value="SSL8005 PROTEIN"/>
    <property type="match status" value="1"/>
</dbReference>
<keyword evidence="3" id="KW-0548">Nucleotidyltransferase</keyword>
<name>A0AB38PZQ8_9SPIR</name>
<evidence type="ECO:0000256" key="5">
    <source>
        <dbReference type="ARBA" id="ARBA00022741"/>
    </source>
</evidence>
<evidence type="ECO:0000259" key="8">
    <source>
        <dbReference type="Pfam" id="PF06114"/>
    </source>
</evidence>
<evidence type="ECO:0000313" key="11">
    <source>
        <dbReference type="Proteomes" id="UP000324336"/>
    </source>
</evidence>
<dbReference type="GO" id="GO:0005524">
    <property type="term" value="F:ATP binding"/>
    <property type="evidence" value="ECO:0007669"/>
    <property type="project" value="UniProtKB-KW"/>
</dbReference>
<keyword evidence="4" id="KW-0479">Metal-binding</keyword>
<dbReference type="Proteomes" id="UP000324336">
    <property type="component" value="Unassembled WGS sequence"/>
</dbReference>
<sequence length="390" mass="45699">MKDNYNYIEIVNKNLKDYKDKGGKISYPFDASKFALINFGLDVQYDALSFGGDNGKAGLIKIKEKVIIINPDREDFKIGEFVVPKKLYIKESENQTIAHEIGHYAQYEENRKNYGNTLFGEENYYRDSYSKILLNGEKFANKYARNLLIPKNELEKFLKENYIKGTIDLLKHDGELIRKYFGVTEFMLEVRLKELKIPFINGYYIPDQLKSSYKKYSEENLLKLMQISIGNGFGLNPDYGDSEQIAYLYNKITGENRDSGSLYMTIWRIANGKYDNYFESVCEKRIEFLNNEKRKFPEIQKKVILEKLKKEGAEKITIFGSFTRNKKCSFNDKSDIDILVKFKDNKSILEIMRIKEELQLLILRKVDLILEENIRNYMAESISESKEVLL</sequence>
<gene>
    <name evidence="10" type="ORF">EPJ73_07440</name>
</gene>
<dbReference type="Pfam" id="PF06114">
    <property type="entry name" value="Peptidase_M78"/>
    <property type="match status" value="1"/>
</dbReference>
<organism evidence="10 11">
    <name type="scientific">Brachyspira aalborgi</name>
    <dbReference type="NCBI Taxonomy" id="29522"/>
    <lineage>
        <taxon>Bacteria</taxon>
        <taxon>Pseudomonadati</taxon>
        <taxon>Spirochaetota</taxon>
        <taxon>Spirochaetia</taxon>
        <taxon>Brachyspirales</taxon>
        <taxon>Brachyspiraceae</taxon>
        <taxon>Brachyspira</taxon>
    </lineage>
</organism>
<dbReference type="GO" id="GO:0046872">
    <property type="term" value="F:metal ion binding"/>
    <property type="evidence" value="ECO:0007669"/>
    <property type="project" value="UniProtKB-KW"/>
</dbReference>
<dbReference type="RefSeq" id="WP_147558340.1">
    <property type="nucleotide sequence ID" value="NZ_SAXV01000022.1"/>
</dbReference>
<feature type="domain" description="IrrE N-terminal-like" evidence="8">
    <location>
        <begin position="92"/>
        <end position="193"/>
    </location>
</feature>
<dbReference type="InterPro" id="IPR041633">
    <property type="entry name" value="Polbeta"/>
</dbReference>
<evidence type="ECO:0000256" key="2">
    <source>
        <dbReference type="ARBA" id="ARBA00022679"/>
    </source>
</evidence>
<evidence type="ECO:0000256" key="1">
    <source>
        <dbReference type="ARBA" id="ARBA00001946"/>
    </source>
</evidence>
<comment type="caution">
    <text evidence="10">The sequence shown here is derived from an EMBL/GenBank/DDBJ whole genome shotgun (WGS) entry which is preliminary data.</text>
</comment>
<keyword evidence="2" id="KW-0808">Transferase</keyword>
<accession>A0AB38PZQ8</accession>
<comment type="cofactor">
    <cofactor evidence="1">
        <name>Mg(2+)</name>
        <dbReference type="ChEBI" id="CHEBI:18420"/>
    </cofactor>
</comment>
<dbReference type="Pfam" id="PF18765">
    <property type="entry name" value="Polbeta"/>
    <property type="match status" value="1"/>
</dbReference>
<dbReference type="AlphaFoldDB" id="A0AB38PZQ8"/>
<reference evidence="10 11" key="1">
    <citation type="journal article" date="1992" name="Lakartidningen">
        <title>[Penicillin V and not amoxicillin is the first choice preparation in acute otitis].</title>
        <authorList>
            <person name="Kamme C."/>
            <person name="Lundgren K."/>
            <person name="Prellner K."/>
        </authorList>
    </citation>
    <scope>NUCLEOTIDE SEQUENCE [LARGE SCALE GENOMIC DNA]</scope>
    <source>
        <strain evidence="10 11">PC4597II</strain>
    </source>
</reference>
<evidence type="ECO:0000256" key="7">
    <source>
        <dbReference type="ARBA" id="ARBA00022842"/>
    </source>
</evidence>
<dbReference type="CDD" id="cd05403">
    <property type="entry name" value="NT_KNTase_like"/>
    <property type="match status" value="1"/>
</dbReference>
<dbReference type="Gene3D" id="3.30.460.10">
    <property type="entry name" value="Beta Polymerase, domain 2"/>
    <property type="match status" value="1"/>
</dbReference>
<dbReference type="InterPro" id="IPR043519">
    <property type="entry name" value="NT_sf"/>
</dbReference>
<proteinExistence type="predicted"/>
<dbReference type="SUPFAM" id="SSF81301">
    <property type="entry name" value="Nucleotidyltransferase"/>
    <property type="match status" value="1"/>
</dbReference>
<dbReference type="InterPro" id="IPR052038">
    <property type="entry name" value="Type-VII_TA_antitoxin"/>
</dbReference>
<keyword evidence="7" id="KW-0460">Magnesium</keyword>
<evidence type="ECO:0000313" key="10">
    <source>
        <dbReference type="EMBL" id="TXJ25291.1"/>
    </source>
</evidence>
<protein>
    <submittedName>
        <fullName evidence="10">ImmA/IrrE family metallo-endopeptidase</fullName>
    </submittedName>
</protein>
<evidence type="ECO:0000256" key="4">
    <source>
        <dbReference type="ARBA" id="ARBA00022723"/>
    </source>
</evidence>
<dbReference type="Gene3D" id="1.10.10.2910">
    <property type="match status" value="1"/>
</dbReference>
<dbReference type="InterPro" id="IPR010359">
    <property type="entry name" value="IrrE_HExxH"/>
</dbReference>